<dbReference type="SUPFAM" id="SSF46955">
    <property type="entry name" value="Putative DNA-binding domain"/>
    <property type="match status" value="1"/>
</dbReference>
<evidence type="ECO:0000313" key="8">
    <source>
        <dbReference type="Proteomes" id="UP000254869"/>
    </source>
</evidence>
<evidence type="ECO:0000256" key="3">
    <source>
        <dbReference type="ARBA" id="ARBA00023125"/>
    </source>
</evidence>
<feature type="coiled-coil region" evidence="5">
    <location>
        <begin position="82"/>
        <end position="116"/>
    </location>
</feature>
<dbReference type="GO" id="GO:0003700">
    <property type="term" value="F:DNA-binding transcription factor activity"/>
    <property type="evidence" value="ECO:0007669"/>
    <property type="project" value="InterPro"/>
</dbReference>
<dbReference type="PROSITE" id="PS50937">
    <property type="entry name" value="HTH_MERR_2"/>
    <property type="match status" value="1"/>
</dbReference>
<feature type="domain" description="HTH merR-type" evidence="6">
    <location>
        <begin position="1"/>
        <end position="68"/>
    </location>
</feature>
<dbReference type="Proteomes" id="UP000254869">
    <property type="component" value="Unassembled WGS sequence"/>
</dbReference>
<dbReference type="Gene3D" id="1.10.1660.10">
    <property type="match status" value="1"/>
</dbReference>
<evidence type="ECO:0000256" key="5">
    <source>
        <dbReference type="SAM" id="Coils"/>
    </source>
</evidence>
<protein>
    <submittedName>
        <fullName evidence="7">DNA-binding transcriptional MerR regulator</fullName>
    </submittedName>
</protein>
<accession>A0A370IEE5</accession>
<dbReference type="Pfam" id="PF13411">
    <property type="entry name" value="MerR_1"/>
    <property type="match status" value="1"/>
</dbReference>
<comment type="caution">
    <text evidence="7">The sequence shown here is derived from an EMBL/GenBank/DDBJ whole genome shotgun (WGS) entry which is preliminary data.</text>
</comment>
<dbReference type="GO" id="GO:0003677">
    <property type="term" value="F:DNA binding"/>
    <property type="evidence" value="ECO:0007669"/>
    <property type="project" value="UniProtKB-KW"/>
</dbReference>
<proteinExistence type="predicted"/>
<gene>
    <name evidence="7" type="ORF">DFR76_101626</name>
</gene>
<dbReference type="InterPro" id="IPR047057">
    <property type="entry name" value="MerR_fam"/>
</dbReference>
<keyword evidence="5" id="KW-0175">Coiled coil</keyword>
<keyword evidence="8" id="KW-1185">Reference proteome</keyword>
<keyword evidence="3 7" id="KW-0238">DNA-binding</keyword>
<evidence type="ECO:0000259" key="6">
    <source>
        <dbReference type="PROSITE" id="PS50937"/>
    </source>
</evidence>
<evidence type="ECO:0000256" key="4">
    <source>
        <dbReference type="ARBA" id="ARBA00023163"/>
    </source>
</evidence>
<sequence>MLIGELARRTGTSERQLRYYERVGLLTAQRQANGYRSYDADAEQTVARIRALLDAGLSTRLIQHILPCAENDGVLRACPGVLAALRAQLDLLDHRADELARTRATLRTAITRMEDR</sequence>
<evidence type="ECO:0000256" key="2">
    <source>
        <dbReference type="ARBA" id="ARBA00023015"/>
    </source>
</evidence>
<reference evidence="7 8" key="1">
    <citation type="submission" date="2018-07" db="EMBL/GenBank/DDBJ databases">
        <title>Genomic Encyclopedia of Type Strains, Phase IV (KMG-IV): sequencing the most valuable type-strain genomes for metagenomic binning, comparative biology and taxonomic classification.</title>
        <authorList>
            <person name="Goeker M."/>
        </authorList>
    </citation>
    <scope>NUCLEOTIDE SEQUENCE [LARGE SCALE GENOMIC DNA]</scope>
    <source>
        <strain evidence="7 8">DSM 44290</strain>
    </source>
</reference>
<keyword evidence="2" id="KW-0805">Transcription regulation</keyword>
<dbReference type="EMBL" id="QQBC01000001">
    <property type="protein sequence ID" value="RDI69088.1"/>
    <property type="molecule type" value="Genomic_DNA"/>
</dbReference>
<evidence type="ECO:0000256" key="1">
    <source>
        <dbReference type="ARBA" id="ARBA00022491"/>
    </source>
</evidence>
<dbReference type="PANTHER" id="PTHR30204:SF69">
    <property type="entry name" value="MERR-FAMILY TRANSCRIPTIONAL REGULATOR"/>
    <property type="match status" value="1"/>
</dbReference>
<dbReference type="AlphaFoldDB" id="A0A370IEE5"/>
<dbReference type="InterPro" id="IPR009061">
    <property type="entry name" value="DNA-bd_dom_put_sf"/>
</dbReference>
<evidence type="ECO:0000313" key="7">
    <source>
        <dbReference type="EMBL" id="RDI69088.1"/>
    </source>
</evidence>
<dbReference type="STRING" id="1210086.GCA_001613105_00480"/>
<dbReference type="SMART" id="SM00422">
    <property type="entry name" value="HTH_MERR"/>
    <property type="match status" value="1"/>
</dbReference>
<dbReference type="PANTHER" id="PTHR30204">
    <property type="entry name" value="REDOX-CYCLING DRUG-SENSING TRANSCRIPTIONAL ACTIVATOR SOXR"/>
    <property type="match status" value="1"/>
</dbReference>
<name>A0A370IEE5_9NOCA</name>
<dbReference type="PRINTS" id="PR00040">
    <property type="entry name" value="HTHMERR"/>
</dbReference>
<organism evidence="7 8">
    <name type="scientific">Nocardia pseudobrasiliensis</name>
    <dbReference type="NCBI Taxonomy" id="45979"/>
    <lineage>
        <taxon>Bacteria</taxon>
        <taxon>Bacillati</taxon>
        <taxon>Actinomycetota</taxon>
        <taxon>Actinomycetes</taxon>
        <taxon>Mycobacteriales</taxon>
        <taxon>Nocardiaceae</taxon>
        <taxon>Nocardia</taxon>
    </lineage>
</organism>
<keyword evidence="1" id="KW-0678">Repressor</keyword>
<dbReference type="RefSeq" id="WP_067991050.1">
    <property type="nucleotide sequence ID" value="NZ_QQBC01000001.1"/>
</dbReference>
<keyword evidence="4" id="KW-0804">Transcription</keyword>
<dbReference type="InterPro" id="IPR000551">
    <property type="entry name" value="MerR-type_HTH_dom"/>
</dbReference>